<proteinExistence type="predicted"/>
<evidence type="ECO:0000259" key="4">
    <source>
        <dbReference type="Pfam" id="PF00497"/>
    </source>
</evidence>
<evidence type="ECO:0000256" key="3">
    <source>
        <dbReference type="SAM" id="Phobius"/>
    </source>
</evidence>
<dbReference type="PANTHER" id="PTHR35936">
    <property type="entry name" value="MEMBRANE-BOUND LYTIC MUREIN TRANSGLYCOSYLASE F"/>
    <property type="match status" value="1"/>
</dbReference>
<keyword evidence="3" id="KW-0472">Membrane</keyword>
<feature type="transmembrane region" description="Helical" evidence="3">
    <location>
        <begin position="31"/>
        <end position="53"/>
    </location>
</feature>
<evidence type="ECO:0000256" key="1">
    <source>
        <dbReference type="ARBA" id="ARBA00022729"/>
    </source>
</evidence>
<keyword evidence="1" id="KW-0732">Signal</keyword>
<dbReference type="EMBL" id="JPWF01000001">
    <property type="protein sequence ID" value="RCK39916.1"/>
    <property type="molecule type" value="Genomic_DNA"/>
</dbReference>
<evidence type="ECO:0000313" key="6">
    <source>
        <dbReference type="Proteomes" id="UP000253226"/>
    </source>
</evidence>
<name>A0A367WEM8_9PROT</name>
<dbReference type="Pfam" id="PF00497">
    <property type="entry name" value="SBP_bac_3"/>
    <property type="match status" value="1"/>
</dbReference>
<dbReference type="RefSeq" id="WP_114100689.1">
    <property type="nucleotide sequence ID" value="NZ_JPWF01000001.1"/>
</dbReference>
<keyword evidence="3" id="KW-1133">Transmembrane helix</keyword>
<comment type="caution">
    <text evidence="5">The sequence shown here is derived from an EMBL/GenBank/DDBJ whole genome shotgun (WGS) entry which is preliminary data.</text>
</comment>
<gene>
    <name evidence="5" type="ORF">TH19_02430</name>
</gene>
<accession>A0A367WEM8</accession>
<feature type="region of interest" description="Disordered" evidence="2">
    <location>
        <begin position="1"/>
        <end position="22"/>
    </location>
</feature>
<dbReference type="PANTHER" id="PTHR35936:SF25">
    <property type="entry name" value="ABC TRANSPORTER SUBSTRATE-BINDING PROTEIN"/>
    <property type="match status" value="1"/>
</dbReference>
<evidence type="ECO:0000256" key="2">
    <source>
        <dbReference type="SAM" id="MobiDB-lite"/>
    </source>
</evidence>
<dbReference type="AlphaFoldDB" id="A0A367WEM8"/>
<feature type="domain" description="Solute-binding protein family 3/N-terminal" evidence="4">
    <location>
        <begin position="74"/>
        <end position="288"/>
    </location>
</feature>
<sequence length="296" mass="32575">MRIKAHCTDTARNPIANETAGRPKLSGNTQLLRWFSTLSVLCLALILSVHGGAVAQNSLNSPVGNHQTITLACNPFPPAKIAENANQPGYDVEILRAAFASRNISLLTPFYPWKRAYFLAQTGQVDGLCSCSYLPEREADFLYSDTLGHVRVSLYATNKEVLETVDRIEDARNMTVGVVNGYNLETSAREAGVDVIMANSETTLVNLLLSRRLDAVLSFRAPMDYLLNVKNDGIPNASTIKSKILSNDPYYSCIARKTEHADRLMTELNVGLAAIRKNGLYDTIMEKYGILSDISQ</sequence>
<protein>
    <recommendedName>
        <fullName evidence="4">Solute-binding protein family 3/N-terminal domain-containing protein</fullName>
    </recommendedName>
</protein>
<reference evidence="5 6" key="1">
    <citation type="submission" date="2014-07" db="EMBL/GenBank/DDBJ databases">
        <title>Draft genome sequence of Thalassospira profundimaris 35.</title>
        <authorList>
            <person name="Lai Q."/>
            <person name="Shao Z."/>
        </authorList>
    </citation>
    <scope>NUCLEOTIDE SEQUENCE [LARGE SCALE GENOMIC DNA]</scope>
    <source>
        <strain evidence="5 6">35</strain>
    </source>
</reference>
<dbReference type="OrthoDB" id="7337066at2"/>
<dbReference type="Proteomes" id="UP000253226">
    <property type="component" value="Unassembled WGS sequence"/>
</dbReference>
<organism evidence="5 6">
    <name type="scientific">Thalassospira profundimaris</name>
    <dbReference type="NCBI Taxonomy" id="502049"/>
    <lineage>
        <taxon>Bacteria</taxon>
        <taxon>Pseudomonadati</taxon>
        <taxon>Pseudomonadota</taxon>
        <taxon>Alphaproteobacteria</taxon>
        <taxon>Rhodospirillales</taxon>
        <taxon>Thalassospiraceae</taxon>
        <taxon>Thalassospira</taxon>
    </lineage>
</organism>
<keyword evidence="3" id="KW-0812">Transmembrane</keyword>
<dbReference type="SUPFAM" id="SSF53850">
    <property type="entry name" value="Periplasmic binding protein-like II"/>
    <property type="match status" value="1"/>
</dbReference>
<evidence type="ECO:0000313" key="5">
    <source>
        <dbReference type="EMBL" id="RCK39916.1"/>
    </source>
</evidence>
<dbReference type="InterPro" id="IPR001638">
    <property type="entry name" value="Solute-binding_3/MltF_N"/>
</dbReference>
<dbReference type="Gene3D" id="3.40.190.10">
    <property type="entry name" value="Periplasmic binding protein-like II"/>
    <property type="match status" value="2"/>
</dbReference>